<dbReference type="Gene3D" id="3.30.1150.10">
    <property type="match status" value="1"/>
</dbReference>
<dbReference type="InterPro" id="IPR037682">
    <property type="entry name" value="TonB_C"/>
</dbReference>
<organism evidence="7 8">
    <name type="scientific">Myxococcus virescens</name>
    <dbReference type="NCBI Taxonomy" id="83456"/>
    <lineage>
        <taxon>Bacteria</taxon>
        <taxon>Pseudomonadati</taxon>
        <taxon>Myxococcota</taxon>
        <taxon>Myxococcia</taxon>
        <taxon>Myxococcales</taxon>
        <taxon>Cystobacterineae</taxon>
        <taxon>Myxococcaceae</taxon>
        <taxon>Myxococcus</taxon>
    </lineage>
</organism>
<sequence length="171" mass="18073">MFIPGGARIRARLRPVGGRTLADYHWPFLDEGTLLETLFRNGRLALAAVLVLALAPMALAAAGSPQLQAFFQQDLTSADYQQKVYSRVAGKWRQPGAKGTPGLGKKTVVRAVIGRDGKLLSADVSTESGSKTWDAAALSAVKKAAPFPPLPANFPGATLDAHFHVAWAAGP</sequence>
<dbReference type="Pfam" id="PF13103">
    <property type="entry name" value="TonB_2"/>
    <property type="match status" value="1"/>
</dbReference>
<protein>
    <recommendedName>
        <fullName evidence="6">TonB C-terminal domain-containing protein</fullName>
    </recommendedName>
</protein>
<keyword evidence="2 5" id="KW-0812">Transmembrane</keyword>
<keyword evidence="3 5" id="KW-1133">Transmembrane helix</keyword>
<reference evidence="7 8" key="1">
    <citation type="submission" date="2019-07" db="EMBL/GenBank/DDBJ databases">
        <title>Whole genome shotgun sequence of Myxococcus virescens NBRC 100334.</title>
        <authorList>
            <person name="Hosoyama A."/>
            <person name="Uohara A."/>
            <person name="Ohji S."/>
            <person name="Ichikawa N."/>
        </authorList>
    </citation>
    <scope>NUCLEOTIDE SEQUENCE [LARGE SCALE GENOMIC DNA]</scope>
    <source>
        <strain evidence="7 8">NBRC 100334</strain>
    </source>
</reference>
<dbReference type="AlphaFoldDB" id="A0A511HGU0"/>
<name>A0A511HGU0_9BACT</name>
<dbReference type="PROSITE" id="PS52015">
    <property type="entry name" value="TONB_CTD"/>
    <property type="match status" value="1"/>
</dbReference>
<evidence type="ECO:0000259" key="6">
    <source>
        <dbReference type="PROSITE" id="PS52015"/>
    </source>
</evidence>
<evidence type="ECO:0000313" key="7">
    <source>
        <dbReference type="EMBL" id="GEL72771.1"/>
    </source>
</evidence>
<evidence type="ECO:0000256" key="2">
    <source>
        <dbReference type="ARBA" id="ARBA00022692"/>
    </source>
</evidence>
<evidence type="ECO:0000256" key="4">
    <source>
        <dbReference type="ARBA" id="ARBA00023136"/>
    </source>
</evidence>
<dbReference type="NCBIfam" id="TIGR01352">
    <property type="entry name" value="tonB_Cterm"/>
    <property type="match status" value="1"/>
</dbReference>
<dbReference type="EMBL" id="BJVY01000027">
    <property type="protein sequence ID" value="GEL72771.1"/>
    <property type="molecule type" value="Genomic_DNA"/>
</dbReference>
<dbReference type="InterPro" id="IPR006260">
    <property type="entry name" value="TonB/TolA_C"/>
</dbReference>
<gene>
    <name evidence="7" type="ORF">MVI01_45550</name>
</gene>
<keyword evidence="4 5" id="KW-0472">Membrane</keyword>
<dbReference type="Proteomes" id="UP000321224">
    <property type="component" value="Unassembled WGS sequence"/>
</dbReference>
<evidence type="ECO:0000256" key="1">
    <source>
        <dbReference type="ARBA" id="ARBA00004167"/>
    </source>
</evidence>
<dbReference type="GO" id="GO:0016020">
    <property type="term" value="C:membrane"/>
    <property type="evidence" value="ECO:0007669"/>
    <property type="project" value="UniProtKB-SubCell"/>
</dbReference>
<feature type="domain" description="TonB C-terminal" evidence="6">
    <location>
        <begin position="79"/>
        <end position="171"/>
    </location>
</feature>
<dbReference type="SUPFAM" id="SSF74653">
    <property type="entry name" value="TolA/TonB C-terminal domain"/>
    <property type="match status" value="1"/>
</dbReference>
<proteinExistence type="predicted"/>
<evidence type="ECO:0000313" key="8">
    <source>
        <dbReference type="Proteomes" id="UP000321224"/>
    </source>
</evidence>
<comment type="subcellular location">
    <subcellularLocation>
        <location evidence="1">Membrane</location>
        <topology evidence="1">Single-pass membrane protein</topology>
    </subcellularLocation>
</comment>
<dbReference type="GO" id="GO:0055085">
    <property type="term" value="P:transmembrane transport"/>
    <property type="evidence" value="ECO:0007669"/>
    <property type="project" value="InterPro"/>
</dbReference>
<comment type="caution">
    <text evidence="7">The sequence shown here is derived from an EMBL/GenBank/DDBJ whole genome shotgun (WGS) entry which is preliminary data.</text>
</comment>
<feature type="transmembrane region" description="Helical" evidence="5">
    <location>
        <begin position="44"/>
        <end position="63"/>
    </location>
</feature>
<evidence type="ECO:0000256" key="5">
    <source>
        <dbReference type="SAM" id="Phobius"/>
    </source>
</evidence>
<accession>A0A511HGU0</accession>
<evidence type="ECO:0000256" key="3">
    <source>
        <dbReference type="ARBA" id="ARBA00022989"/>
    </source>
</evidence>